<dbReference type="AlphaFoldDB" id="A0A8J8JUN0"/>
<dbReference type="Proteomes" id="UP000598971">
    <property type="component" value="Unassembled WGS sequence"/>
</dbReference>
<evidence type="ECO:0000313" key="2">
    <source>
        <dbReference type="Proteomes" id="UP000598971"/>
    </source>
</evidence>
<sequence length="173" mass="20453">MQLLELCEYIKTNIDELDKTNLNLRINNAVDALSRYYPSDHNIFHYYWEIRKGLNKLKNKPKDLLYQERFEQLKPIVVNFVDRVISEIHTSGLPDDKIWSGFIVEIARKNISINTYKELSLALSYTYRNDDFDVNKYFTEKLSKADSNELIKTLSEIFSHPAVVESFFKFQLS</sequence>
<keyword evidence="2" id="KW-1185">Reference proteome</keyword>
<dbReference type="EMBL" id="WHPF01000013">
    <property type="protein sequence ID" value="NNV57198.1"/>
    <property type="molecule type" value="Genomic_DNA"/>
</dbReference>
<name>A0A8J8JUN0_9BACT</name>
<organism evidence="1 2">
    <name type="scientific">Limnovirga soli</name>
    <dbReference type="NCBI Taxonomy" id="2656915"/>
    <lineage>
        <taxon>Bacteria</taxon>
        <taxon>Pseudomonadati</taxon>
        <taxon>Bacteroidota</taxon>
        <taxon>Chitinophagia</taxon>
        <taxon>Chitinophagales</taxon>
        <taxon>Chitinophagaceae</taxon>
        <taxon>Limnovirga</taxon>
    </lineage>
</organism>
<reference evidence="1" key="1">
    <citation type="submission" date="2019-10" db="EMBL/GenBank/DDBJ databases">
        <title>Draft genome sequence of Panacibacter sp. KCS-6.</title>
        <authorList>
            <person name="Yim K.J."/>
        </authorList>
    </citation>
    <scope>NUCLEOTIDE SEQUENCE</scope>
    <source>
        <strain evidence="1">KCS-6</strain>
    </source>
</reference>
<dbReference type="RefSeq" id="WP_171609147.1">
    <property type="nucleotide sequence ID" value="NZ_WHPF01000013.1"/>
</dbReference>
<gene>
    <name evidence="1" type="ORF">GD597_17125</name>
</gene>
<accession>A0A8J8JUN0</accession>
<evidence type="ECO:0000313" key="1">
    <source>
        <dbReference type="EMBL" id="NNV57198.1"/>
    </source>
</evidence>
<comment type="caution">
    <text evidence="1">The sequence shown here is derived from an EMBL/GenBank/DDBJ whole genome shotgun (WGS) entry which is preliminary data.</text>
</comment>
<proteinExistence type="predicted"/>
<protein>
    <submittedName>
        <fullName evidence="1">Uncharacterized protein</fullName>
    </submittedName>
</protein>